<dbReference type="CDD" id="cd04301">
    <property type="entry name" value="NAT_SF"/>
    <property type="match status" value="1"/>
</dbReference>
<organism evidence="2 3">
    <name type="scientific">Candidatus Cyrtobacter comes</name>
    <dbReference type="NCBI Taxonomy" id="675776"/>
    <lineage>
        <taxon>Bacteria</taxon>
        <taxon>Pseudomonadati</taxon>
        <taxon>Pseudomonadota</taxon>
        <taxon>Alphaproteobacteria</taxon>
        <taxon>Rickettsiales</taxon>
        <taxon>Candidatus Midichloriaceae</taxon>
        <taxon>Candidatus Cyrtobacter</taxon>
    </lineage>
</organism>
<gene>
    <name evidence="2" type="ORF">Cyrtocomes_00867</name>
</gene>
<feature type="domain" description="N-acetyltransferase" evidence="1">
    <location>
        <begin position="84"/>
        <end position="222"/>
    </location>
</feature>
<reference evidence="2 3" key="1">
    <citation type="submission" date="2023-02" db="EMBL/GenBank/DDBJ databases">
        <title>Host association and intracellularity evolved multiple times independently in the Rickettsiales.</title>
        <authorList>
            <person name="Castelli M."/>
            <person name="Nardi T."/>
            <person name="Gammuto L."/>
            <person name="Bellinzona G."/>
            <person name="Sabaneyeva E."/>
            <person name="Potekhin A."/>
            <person name="Serra V."/>
            <person name="Petroni G."/>
            <person name="Sassera D."/>
        </authorList>
    </citation>
    <scope>NUCLEOTIDE SEQUENCE [LARGE SCALE GENOMIC DNA]</scope>
    <source>
        <strain evidence="2 3">BOD18</strain>
    </source>
</reference>
<evidence type="ECO:0000313" key="2">
    <source>
        <dbReference type="EMBL" id="MDZ5762483.1"/>
    </source>
</evidence>
<dbReference type="Pfam" id="PF07866">
    <property type="entry name" value="DUF1653"/>
    <property type="match status" value="1"/>
</dbReference>
<protein>
    <submittedName>
        <fullName evidence="2">GNAT family N-acetyltransferase</fullName>
    </submittedName>
</protein>
<evidence type="ECO:0000259" key="1">
    <source>
        <dbReference type="PROSITE" id="PS51186"/>
    </source>
</evidence>
<sequence length="222" mass="26070">MSTIQKGTYRHYKGHLYEVTGTARHSETLEDMVIYKALYGDFGIWMRPLKMFLEDIDVNGKNQKRFEFVENESSKEIHTDALQSDYKLFETTSDEVEILEDKLDKFNIEQLSFVGDMKIKKNYIIKNKTGDIIAGIRGCFYLEECLFISMFFIDEDKRKQGLGSILLQTIEEQAKSMNIRLIHLDTFDFQAKGFYIKHGYEVFGVLDDCPKGHKRYYMKKVL</sequence>
<keyword evidence="3" id="KW-1185">Reference proteome</keyword>
<name>A0ABU5L8N2_9RICK</name>
<dbReference type="InterPro" id="IPR023387">
    <property type="entry name" value="DUF1653-like_dom"/>
</dbReference>
<dbReference type="InterPro" id="IPR016181">
    <property type="entry name" value="Acyl_CoA_acyltransferase"/>
</dbReference>
<dbReference type="SUPFAM" id="SSF55729">
    <property type="entry name" value="Acyl-CoA N-acyltransferases (Nat)"/>
    <property type="match status" value="1"/>
</dbReference>
<dbReference type="RefSeq" id="WP_322497948.1">
    <property type="nucleotide sequence ID" value="NZ_JARGYT010000053.1"/>
</dbReference>
<comment type="caution">
    <text evidence="2">The sequence shown here is derived from an EMBL/GenBank/DDBJ whole genome shotgun (WGS) entry which is preliminary data.</text>
</comment>
<dbReference type="Gene3D" id="3.40.630.30">
    <property type="match status" value="1"/>
</dbReference>
<dbReference type="InterPro" id="IPR000182">
    <property type="entry name" value="GNAT_dom"/>
</dbReference>
<proteinExistence type="predicted"/>
<dbReference type="InterPro" id="IPR037135">
    <property type="entry name" value="DUF1653-like_dom_sf"/>
</dbReference>
<accession>A0ABU5L8N2</accession>
<dbReference type="Proteomes" id="UP001293791">
    <property type="component" value="Unassembled WGS sequence"/>
</dbReference>
<dbReference type="Gene3D" id="2.30.30.320">
    <property type="entry name" value="DUF1653-like domain"/>
    <property type="match status" value="1"/>
</dbReference>
<dbReference type="EMBL" id="JARGYT010000053">
    <property type="protein sequence ID" value="MDZ5762483.1"/>
    <property type="molecule type" value="Genomic_DNA"/>
</dbReference>
<dbReference type="PROSITE" id="PS51186">
    <property type="entry name" value="GNAT"/>
    <property type="match status" value="1"/>
</dbReference>
<dbReference type="Pfam" id="PF00583">
    <property type="entry name" value="Acetyltransf_1"/>
    <property type="match status" value="1"/>
</dbReference>
<evidence type="ECO:0000313" key="3">
    <source>
        <dbReference type="Proteomes" id="UP001293791"/>
    </source>
</evidence>